<dbReference type="RefSeq" id="WP_012172842.1">
    <property type="nucleotide sequence ID" value="NC_009937.1"/>
</dbReference>
<evidence type="ECO:0000313" key="6">
    <source>
        <dbReference type="Proteomes" id="UP000000270"/>
    </source>
</evidence>
<dbReference type="GO" id="GO:0003755">
    <property type="term" value="F:peptidyl-prolyl cis-trans isomerase activity"/>
    <property type="evidence" value="ECO:0007669"/>
    <property type="project" value="UniProtKB-KW"/>
</dbReference>
<dbReference type="Gene3D" id="1.10.4030.10">
    <property type="entry name" value="Porin chaperone SurA, peptide-binding domain"/>
    <property type="match status" value="1"/>
</dbReference>
<sequence>MTSAFRRFLLVCALALPVLAPGVALAQVLVMVSGQPITSNDVAQRMKLHQLIENKSPPQKQVLEELIDEKIKVLQAARFSIEADEDDVNRMFSNIAERSGRTADQLTASFAQSGLKVQTFKDKLRADYVWGQYVRARAPVVNIRDSDVIAALNKQGNADAFTATEYVLRPIILVVGGGSNAYGSRLAEANALRAKFNGCDAGLQMIKGMKETVVRSPINRLSSEIPEKMRAVLDKTEVGRLTPPEVSQSGVETFAVCEKRTVKGESSKKRDIKDELSNAQFQEQSKRMMAELRKTMLIQYMR</sequence>
<dbReference type="Proteomes" id="UP000000270">
    <property type="component" value="Chromosome"/>
</dbReference>
<gene>
    <name evidence="5" type="ordered locus">AZC_4322</name>
</gene>
<dbReference type="eggNOG" id="COG0760">
    <property type="taxonomic scope" value="Bacteria"/>
</dbReference>
<keyword evidence="6" id="KW-1185">Reference proteome</keyword>
<name>A8HVJ6_AZOC5</name>
<proteinExistence type="predicted"/>
<dbReference type="Pfam" id="PF09312">
    <property type="entry name" value="SurA_N"/>
    <property type="match status" value="1"/>
</dbReference>
<evidence type="ECO:0000259" key="4">
    <source>
        <dbReference type="Pfam" id="PF09312"/>
    </source>
</evidence>
<dbReference type="KEGG" id="azc:AZC_4322"/>
<dbReference type="PANTHER" id="PTHR47637:SF1">
    <property type="entry name" value="CHAPERONE SURA"/>
    <property type="match status" value="1"/>
</dbReference>
<dbReference type="STRING" id="438753.AZC_4322"/>
<keyword evidence="2" id="KW-0697">Rotamase</keyword>
<keyword evidence="2" id="KW-0413">Isomerase</keyword>
<reference evidence="5 6" key="1">
    <citation type="journal article" date="2007" name="Appl. Environ. Microbiol.">
        <title>Rhizobial factors required for stem nodule maturation and maintenance in Sesbania rostrata-Azorhizobium caulinodans ORS571 symbiosis.</title>
        <authorList>
            <person name="Suzuki S."/>
            <person name="Aono T."/>
            <person name="Lee KB."/>
            <person name="Suzuki T."/>
            <person name="Liu CT."/>
            <person name="Miwa H."/>
            <person name="Wakao S."/>
            <person name="Iki T."/>
            <person name="Oyaizu H."/>
        </authorList>
    </citation>
    <scope>NUCLEOTIDE SEQUENCE [LARGE SCALE GENOMIC DNA]</scope>
    <source>
        <strain evidence="6">ATCC 43989 / DSM 5975 / JCM 20966 / LMG 6465 / NBRC 14845 / NCIMB 13405 / ORS 571</strain>
    </source>
</reference>
<dbReference type="InterPro" id="IPR015391">
    <property type="entry name" value="SurA_N"/>
</dbReference>
<reference evidence="5 6" key="5">
    <citation type="journal article" date="2010" name="Appl. Environ. Microbiol.">
        <title>phrR-like gene praR of Azorhizobium caulinodans ORS571 is essential for symbiosis with Sesbania rostrata and is involved in expression of reb genes.</title>
        <authorList>
            <person name="Akiba N."/>
            <person name="Aono T."/>
            <person name="Toyazaki H."/>
            <person name="Sato S."/>
            <person name="Oyaizu H."/>
        </authorList>
    </citation>
    <scope>NUCLEOTIDE SEQUENCE [LARGE SCALE GENOMIC DNA]</scope>
    <source>
        <strain evidence="6">ATCC 43989 / DSM 5975 / JCM 20966 / LMG 6465 / NBRC 14845 / NCIMB 13405 / ORS 571</strain>
    </source>
</reference>
<dbReference type="SUPFAM" id="SSF109998">
    <property type="entry name" value="Triger factor/SurA peptide-binding domain-like"/>
    <property type="match status" value="1"/>
</dbReference>
<reference evidence="6" key="2">
    <citation type="submission" date="2007-04" db="EMBL/GenBank/DDBJ databases">
        <title>Complete genome sequence of the nitrogen-fixing bacterium Azorhizobium caulinodans ORS571.</title>
        <authorList>
            <person name="Lee K.B."/>
            <person name="Backer P.D."/>
            <person name="Aono T."/>
            <person name="Liu C.T."/>
            <person name="Suzuki S."/>
            <person name="Suzuki T."/>
            <person name="Kaneko T."/>
            <person name="Yamada M."/>
            <person name="Tabata S."/>
            <person name="Kupfer D.M."/>
            <person name="Najar F.Z."/>
            <person name="Wiley G.B."/>
            <person name="Roe B."/>
            <person name="Binnewies T."/>
            <person name="Ussery D."/>
            <person name="Vereecke D."/>
            <person name="Gevers D."/>
            <person name="Holsters M."/>
            <person name="Oyaizu H."/>
        </authorList>
    </citation>
    <scope>NUCLEOTIDE SEQUENCE [LARGE SCALE GENOMIC DNA]</scope>
    <source>
        <strain evidence="6">ATCC 43989 / DSM 5975 / JCM 20966 / LMG 6465 / NBRC 14845 / NCIMB 13405 / ORS 571</strain>
    </source>
</reference>
<protein>
    <recommendedName>
        <fullName evidence="4">SurA N-terminal domain-containing protein</fullName>
    </recommendedName>
</protein>
<reference evidence="5 6" key="4">
    <citation type="journal article" date="2009" name="Appl. Environ. Microbiol.">
        <title>Comparative genome-wide transcriptional profiling of Azorhizobium caulinodans ORS571 grown under free-living and symbiotic conditions.</title>
        <authorList>
            <person name="Tsukada S."/>
            <person name="Aono T."/>
            <person name="Akiba N."/>
            <person name="Lee KB."/>
            <person name="Liu CT."/>
            <person name="Toyazaki H."/>
            <person name="Oyaizu H."/>
        </authorList>
    </citation>
    <scope>NUCLEOTIDE SEQUENCE [LARGE SCALE GENOMIC DNA]</scope>
    <source>
        <strain evidence="6">ATCC 43989 / DSM 5975 / JCM 20966 / LMG 6465 / NBRC 14845 / NCIMB 13405 / ORS 571</strain>
    </source>
</reference>
<evidence type="ECO:0000256" key="2">
    <source>
        <dbReference type="ARBA" id="ARBA00023110"/>
    </source>
</evidence>
<accession>A8HVJ6</accession>
<dbReference type="PANTHER" id="PTHR47637">
    <property type="entry name" value="CHAPERONE SURA"/>
    <property type="match status" value="1"/>
</dbReference>
<dbReference type="InterPro" id="IPR050280">
    <property type="entry name" value="OMP_Chaperone_SurA"/>
</dbReference>
<reference evidence="5 6" key="3">
    <citation type="journal article" date="2008" name="BMC Genomics">
        <title>The genome of the versatile nitrogen fixer Azorhizobium caulinodans ORS571.</title>
        <authorList>
            <person name="Lee KB."/>
            <person name="Backer P.D."/>
            <person name="Aono T."/>
            <person name="Liu CT."/>
            <person name="Suzuki S."/>
            <person name="Suzuki T."/>
            <person name="Kaneko T."/>
            <person name="Yamada M."/>
            <person name="Tabata S."/>
            <person name="Kupfer D.M."/>
            <person name="Najar F.Z."/>
            <person name="Wiley G.B."/>
            <person name="Roe B."/>
            <person name="Binnewies T.T."/>
            <person name="Ussery D.W."/>
            <person name="D'Haeze W."/>
            <person name="Herder J.D."/>
            <person name="Gevers D."/>
            <person name="Vereecke D."/>
            <person name="Holsters M."/>
            <person name="Oyaizu H."/>
        </authorList>
    </citation>
    <scope>NUCLEOTIDE SEQUENCE [LARGE SCALE GENOMIC DNA]</scope>
    <source>
        <strain evidence="6">ATCC 43989 / DSM 5975 / JCM 20966 / LMG 6465 / NBRC 14845 / NCIMB 13405 / ORS 571</strain>
    </source>
</reference>
<feature type="signal peptide" evidence="3">
    <location>
        <begin position="1"/>
        <end position="26"/>
    </location>
</feature>
<dbReference type="EMBL" id="AP009384">
    <property type="protein sequence ID" value="BAF90320.1"/>
    <property type="molecule type" value="Genomic_DNA"/>
</dbReference>
<feature type="domain" description="SurA N-terminal" evidence="4">
    <location>
        <begin position="57"/>
        <end position="129"/>
    </location>
</feature>
<dbReference type="AlphaFoldDB" id="A8HVJ6"/>
<organism evidence="5 6">
    <name type="scientific">Azorhizobium caulinodans (strain ATCC 43989 / DSM 5975 / JCM 20966 / LMG 6465 / NBRC 14845 / NCIMB 13405 / ORS 571)</name>
    <dbReference type="NCBI Taxonomy" id="438753"/>
    <lineage>
        <taxon>Bacteria</taxon>
        <taxon>Pseudomonadati</taxon>
        <taxon>Pseudomonadota</taxon>
        <taxon>Alphaproteobacteria</taxon>
        <taxon>Hyphomicrobiales</taxon>
        <taxon>Xanthobacteraceae</taxon>
        <taxon>Azorhizobium</taxon>
    </lineage>
</organism>
<dbReference type="InterPro" id="IPR027304">
    <property type="entry name" value="Trigger_fact/SurA_dom_sf"/>
</dbReference>
<evidence type="ECO:0000313" key="5">
    <source>
        <dbReference type="EMBL" id="BAF90320.1"/>
    </source>
</evidence>
<evidence type="ECO:0000256" key="3">
    <source>
        <dbReference type="SAM" id="SignalP"/>
    </source>
</evidence>
<keyword evidence="1 3" id="KW-0732">Signal</keyword>
<dbReference type="HOGENOM" id="CLU_049723_0_0_5"/>
<feature type="chain" id="PRO_5002720718" description="SurA N-terminal domain-containing protein" evidence="3">
    <location>
        <begin position="27"/>
        <end position="302"/>
    </location>
</feature>
<evidence type="ECO:0000256" key="1">
    <source>
        <dbReference type="ARBA" id="ARBA00022729"/>
    </source>
</evidence>
<reference evidence="5 6" key="6">
    <citation type="journal article" date="2011" name="Appl. Environ. Microbiol.">
        <title>Involvement of the azorhizobial chromosome partition gene (parA) in the onset of bacteroid differentiation during Sesbania rostrata stem nodule development.</title>
        <authorList>
            <person name="Liu CT."/>
            <person name="Lee KB."/>
            <person name="Wang YS."/>
            <person name="Peng MH."/>
            <person name="Lee KT."/>
            <person name="Suzuki S."/>
            <person name="Suzuki T."/>
            <person name="Oyaizu H."/>
        </authorList>
    </citation>
    <scope>NUCLEOTIDE SEQUENCE [LARGE SCALE GENOMIC DNA]</scope>
    <source>
        <strain evidence="6">ATCC 43989 / DSM 5975 / JCM 20966 / LMG 6465 / NBRC 14845 / NCIMB 13405 / ORS 571</strain>
    </source>
</reference>